<comment type="cofactor">
    <cofactor evidence="1">
        <name>Mg(2+)</name>
        <dbReference type="ChEBI" id="CHEBI:18420"/>
    </cofactor>
</comment>
<dbReference type="InterPro" id="IPR029787">
    <property type="entry name" value="Nucleotide_cyclase"/>
</dbReference>
<keyword evidence="4" id="KW-0342">GTP-binding</keyword>
<dbReference type="NCBIfam" id="TIGR00254">
    <property type="entry name" value="GGDEF"/>
    <property type="match status" value="1"/>
</dbReference>
<dbReference type="PANTHER" id="PTHR45138:SF9">
    <property type="entry name" value="DIGUANYLATE CYCLASE DGCM-RELATED"/>
    <property type="match status" value="1"/>
</dbReference>
<dbReference type="PANTHER" id="PTHR45138">
    <property type="entry name" value="REGULATORY COMPONENTS OF SENSORY TRANSDUCTION SYSTEM"/>
    <property type="match status" value="1"/>
</dbReference>
<dbReference type="SUPFAM" id="SSF55073">
    <property type="entry name" value="Nucleotide cyclase"/>
    <property type="match status" value="1"/>
</dbReference>
<feature type="domain" description="GGDEF" evidence="6">
    <location>
        <begin position="157"/>
        <end position="289"/>
    </location>
</feature>
<dbReference type="InterPro" id="IPR000160">
    <property type="entry name" value="GGDEF_dom"/>
</dbReference>
<comment type="catalytic activity">
    <reaction evidence="5">
        <text>2 GTP = 3',3'-c-di-GMP + 2 diphosphate</text>
        <dbReference type="Rhea" id="RHEA:24898"/>
        <dbReference type="ChEBI" id="CHEBI:33019"/>
        <dbReference type="ChEBI" id="CHEBI:37565"/>
        <dbReference type="ChEBI" id="CHEBI:58805"/>
        <dbReference type="EC" id="2.7.7.65"/>
    </reaction>
</comment>
<dbReference type="EC" id="2.7.7.65" evidence="3"/>
<comment type="pathway">
    <text evidence="2">Purine metabolism; 3',5'-cyclic di-GMP biosynthesis.</text>
</comment>
<dbReference type="PROSITE" id="PS50887">
    <property type="entry name" value="GGDEF"/>
    <property type="match status" value="1"/>
</dbReference>
<sequence>MIRKTAEIDIILLSLNQSIDAHYKWLVKMFRCVVSADITQPEISNADSHCLCEFGKWLNNHPARDGDETGYLYQINAAHAKMHASGRVLLLAIVEKRWLPEHFEHFQNALLAFTAAVTDYKIYLLNIRSNMDILTGLPGRRVLDESFDRQLIDASPFNLYLFLLDIDRFKSVNDTYGHLVGDVVLRTLAANLAAWARHDETAYRYGGEEFIIIIRAQTDDMACQAGMRICHLIAENSIQYPGGEINITVTGGVTRAQPGEPLDVVLGRSDQAMYEGKQTGRNRCMFMDEQHKITRITRREPVHQTFTKQVVG</sequence>
<dbReference type="InterPro" id="IPR050469">
    <property type="entry name" value="Diguanylate_Cyclase"/>
</dbReference>
<accession>A0ABT8PQF9</accession>
<dbReference type="Pfam" id="PF13682">
    <property type="entry name" value="CZB"/>
    <property type="match status" value="1"/>
</dbReference>
<dbReference type="Proteomes" id="UP001174867">
    <property type="component" value="Unassembled WGS sequence"/>
</dbReference>
<evidence type="ECO:0000256" key="1">
    <source>
        <dbReference type="ARBA" id="ARBA00001946"/>
    </source>
</evidence>
<evidence type="ECO:0000259" key="6">
    <source>
        <dbReference type="PROSITE" id="PS50887"/>
    </source>
</evidence>
<dbReference type="EMBL" id="JAUJYW010000002">
    <property type="protein sequence ID" value="MDN8598494.1"/>
    <property type="molecule type" value="Genomic_DNA"/>
</dbReference>
<reference evidence="7 8" key="1">
    <citation type="submission" date="2023-07" db="EMBL/GenBank/DDBJ databases">
        <title>Citrobacter selenititolerans sp. nov., isolated from seleniferous soil.</title>
        <authorList>
            <person name="Zhang S."/>
            <person name="Li K."/>
            <person name="Peng J."/>
            <person name="Wang H."/>
            <person name="Sun J."/>
            <person name="Guo Y."/>
        </authorList>
    </citation>
    <scope>NUCLEOTIDE SEQUENCE [LARGE SCALE GENOMIC DNA]</scope>
    <source>
        <strain evidence="7 8">S2-9</strain>
    </source>
</reference>
<name>A0ABT8PQF9_9ENTR</name>
<dbReference type="InterPro" id="IPR025991">
    <property type="entry name" value="Chemoreceptor_zinc-bind_dom"/>
</dbReference>
<dbReference type="CDD" id="cd01949">
    <property type="entry name" value="GGDEF"/>
    <property type="match status" value="1"/>
</dbReference>
<proteinExistence type="predicted"/>
<evidence type="ECO:0000256" key="5">
    <source>
        <dbReference type="ARBA" id="ARBA00034247"/>
    </source>
</evidence>
<dbReference type="GO" id="GO:0052621">
    <property type="term" value="F:diguanylate cyclase activity"/>
    <property type="evidence" value="ECO:0007669"/>
    <property type="project" value="UniProtKB-EC"/>
</dbReference>
<dbReference type="InterPro" id="IPR043128">
    <property type="entry name" value="Rev_trsase/Diguanyl_cyclase"/>
</dbReference>
<evidence type="ECO:0000256" key="4">
    <source>
        <dbReference type="ARBA" id="ARBA00023134"/>
    </source>
</evidence>
<dbReference type="Gene3D" id="3.30.70.270">
    <property type="match status" value="1"/>
</dbReference>
<dbReference type="RefSeq" id="WP_276291798.1">
    <property type="nucleotide sequence ID" value="NZ_CP119862.1"/>
</dbReference>
<keyword evidence="8" id="KW-1185">Reference proteome</keyword>
<protein>
    <recommendedName>
        <fullName evidence="3">diguanylate cyclase</fullName>
        <ecNumber evidence="3">2.7.7.65</ecNumber>
    </recommendedName>
</protein>
<keyword evidence="7" id="KW-0548">Nucleotidyltransferase</keyword>
<keyword evidence="4" id="KW-0547">Nucleotide-binding</keyword>
<evidence type="ECO:0000313" key="8">
    <source>
        <dbReference type="Proteomes" id="UP001174867"/>
    </source>
</evidence>
<dbReference type="Pfam" id="PF00990">
    <property type="entry name" value="GGDEF"/>
    <property type="match status" value="1"/>
</dbReference>
<keyword evidence="7" id="KW-0808">Transferase</keyword>
<comment type="caution">
    <text evidence="7">The sequence shown here is derived from an EMBL/GenBank/DDBJ whole genome shotgun (WGS) entry which is preliminary data.</text>
</comment>
<dbReference type="NCBIfam" id="NF007380">
    <property type="entry name" value="PRK09894.1"/>
    <property type="match status" value="1"/>
</dbReference>
<gene>
    <name evidence="7" type="ORF">Q0A17_03550</name>
</gene>
<dbReference type="SMART" id="SM00267">
    <property type="entry name" value="GGDEF"/>
    <property type="match status" value="1"/>
</dbReference>
<evidence type="ECO:0000313" key="7">
    <source>
        <dbReference type="EMBL" id="MDN8598494.1"/>
    </source>
</evidence>
<dbReference type="Gene3D" id="1.20.120.30">
    <property type="entry name" value="Aspartate receptor, ligand-binding domain"/>
    <property type="match status" value="1"/>
</dbReference>
<organism evidence="7 8">
    <name type="scientific">Citrobacter enshiensis</name>
    <dbReference type="NCBI Taxonomy" id="2971264"/>
    <lineage>
        <taxon>Bacteria</taxon>
        <taxon>Pseudomonadati</taxon>
        <taxon>Pseudomonadota</taxon>
        <taxon>Gammaproteobacteria</taxon>
        <taxon>Enterobacterales</taxon>
        <taxon>Enterobacteriaceae</taxon>
        <taxon>Citrobacter</taxon>
    </lineage>
</organism>
<evidence type="ECO:0000256" key="2">
    <source>
        <dbReference type="ARBA" id="ARBA00004665"/>
    </source>
</evidence>
<evidence type="ECO:0000256" key="3">
    <source>
        <dbReference type="ARBA" id="ARBA00012528"/>
    </source>
</evidence>